<evidence type="ECO:0000259" key="4">
    <source>
        <dbReference type="PROSITE" id="PS50940"/>
    </source>
</evidence>
<dbReference type="EMBL" id="LR783912">
    <property type="protein sequence ID" value="CAB3230582.1"/>
    <property type="molecule type" value="mRNA"/>
</dbReference>
<dbReference type="InterPro" id="IPR002557">
    <property type="entry name" value="Chitin-bd_dom"/>
</dbReference>
<feature type="domain" description="Chitin-binding type-2" evidence="4">
    <location>
        <begin position="1"/>
        <end position="25"/>
    </location>
</feature>
<organism evidence="5">
    <name type="scientific">Phallusia mammillata</name>
    <dbReference type="NCBI Taxonomy" id="59560"/>
    <lineage>
        <taxon>Eukaryota</taxon>
        <taxon>Metazoa</taxon>
        <taxon>Chordata</taxon>
        <taxon>Tunicata</taxon>
        <taxon>Ascidiacea</taxon>
        <taxon>Phlebobranchia</taxon>
        <taxon>Ascidiidae</taxon>
        <taxon>Phallusia</taxon>
    </lineage>
</organism>
<accession>A0A6F9D8J1</accession>
<protein>
    <recommendedName>
        <fullName evidence="2">chitinase</fullName>
        <ecNumber evidence="2">3.2.1.14</ecNumber>
    </recommendedName>
</protein>
<name>A0A6F9D8J1_9ASCI</name>
<evidence type="ECO:0000313" key="5">
    <source>
        <dbReference type="EMBL" id="CAB3230582.1"/>
    </source>
</evidence>
<proteinExistence type="evidence at transcript level"/>
<dbReference type="GO" id="GO:0008061">
    <property type="term" value="F:chitin binding"/>
    <property type="evidence" value="ECO:0007669"/>
    <property type="project" value="InterPro"/>
</dbReference>
<dbReference type="GO" id="GO:0008843">
    <property type="term" value="F:endochitinase activity"/>
    <property type="evidence" value="ECO:0007669"/>
    <property type="project" value="UniProtKB-EC"/>
</dbReference>
<dbReference type="EC" id="3.2.1.14" evidence="2"/>
<dbReference type="Pfam" id="PF01607">
    <property type="entry name" value="CBM_14"/>
    <property type="match status" value="1"/>
</dbReference>
<evidence type="ECO:0000256" key="1">
    <source>
        <dbReference type="ARBA" id="ARBA00000822"/>
    </source>
</evidence>
<comment type="catalytic activity">
    <reaction evidence="1">
        <text>Random endo-hydrolysis of N-acetyl-beta-D-glucosaminide (1-&gt;4)-beta-linkages in chitin and chitodextrins.</text>
        <dbReference type="EC" id="3.2.1.14"/>
    </reaction>
</comment>
<reference evidence="5" key="1">
    <citation type="submission" date="2020-04" db="EMBL/GenBank/DDBJ databases">
        <authorList>
            <person name="Neveu A P."/>
        </authorList>
    </citation>
    <scope>NUCLEOTIDE SEQUENCE</scope>
    <source>
        <tissue evidence="5">Whole embryo</tissue>
    </source>
</reference>
<keyword evidence="3" id="KW-0624">Polysaccharide degradation</keyword>
<dbReference type="GO" id="GO:0006032">
    <property type="term" value="P:chitin catabolic process"/>
    <property type="evidence" value="ECO:0007669"/>
    <property type="project" value="UniProtKB-KW"/>
</dbReference>
<dbReference type="AlphaFoldDB" id="A0A6F9D8J1"/>
<evidence type="ECO:0000256" key="3">
    <source>
        <dbReference type="ARBA" id="ARBA00023024"/>
    </source>
</evidence>
<keyword evidence="3" id="KW-0119">Carbohydrate metabolism</keyword>
<dbReference type="PROSITE" id="PS50940">
    <property type="entry name" value="CHIT_BIND_II"/>
    <property type="match status" value="1"/>
</dbReference>
<dbReference type="InterPro" id="IPR036508">
    <property type="entry name" value="Chitin-bd_dom_sf"/>
</dbReference>
<dbReference type="Gene3D" id="2.170.140.10">
    <property type="entry name" value="Chitin binding domain"/>
    <property type="match status" value="1"/>
</dbReference>
<dbReference type="SUPFAM" id="SSF57625">
    <property type="entry name" value="Invertebrate chitin-binding proteins"/>
    <property type="match status" value="1"/>
</dbReference>
<sequence length="25" mass="2623">MPCAPGTVFNPAIGVCDWPYKVPGC</sequence>
<evidence type="ECO:0000256" key="2">
    <source>
        <dbReference type="ARBA" id="ARBA00012729"/>
    </source>
</evidence>
<gene>
    <name evidence="5" type="primary">Chit1</name>
</gene>
<keyword evidence="3" id="KW-0146">Chitin degradation</keyword>
<dbReference type="GO" id="GO:0005576">
    <property type="term" value="C:extracellular region"/>
    <property type="evidence" value="ECO:0007669"/>
    <property type="project" value="InterPro"/>
</dbReference>